<feature type="region of interest" description="Disordered" evidence="1">
    <location>
        <begin position="575"/>
        <end position="625"/>
    </location>
</feature>
<keyword evidence="4" id="KW-1185">Reference proteome</keyword>
<proteinExistence type="predicted"/>
<dbReference type="RefSeq" id="XP_007702781.1">
    <property type="nucleotide sequence ID" value="XM_007704591.1"/>
</dbReference>
<dbReference type="AlphaFoldDB" id="M2R2G7"/>
<dbReference type="Gene3D" id="1.10.1520.10">
    <property type="entry name" value="Ribonuclease III domain"/>
    <property type="match status" value="1"/>
</dbReference>
<dbReference type="OrthoDB" id="67027at2759"/>
<dbReference type="InterPro" id="IPR000999">
    <property type="entry name" value="RNase_III_dom"/>
</dbReference>
<feature type="compositionally biased region" description="Polar residues" evidence="1">
    <location>
        <begin position="680"/>
        <end position="689"/>
    </location>
</feature>
<reference evidence="3 4" key="1">
    <citation type="journal article" date="2012" name="PLoS Pathog.">
        <title>Diverse lifestyles and strategies of plant pathogenesis encoded in the genomes of eighteen Dothideomycetes fungi.</title>
        <authorList>
            <person name="Ohm R.A."/>
            <person name="Feau N."/>
            <person name="Henrissat B."/>
            <person name="Schoch C.L."/>
            <person name="Horwitz B.A."/>
            <person name="Barry K.W."/>
            <person name="Condon B.J."/>
            <person name="Copeland A.C."/>
            <person name="Dhillon B."/>
            <person name="Glaser F."/>
            <person name="Hesse C.N."/>
            <person name="Kosti I."/>
            <person name="LaButti K."/>
            <person name="Lindquist E.A."/>
            <person name="Lucas S."/>
            <person name="Salamov A.A."/>
            <person name="Bradshaw R.E."/>
            <person name="Ciuffetti L."/>
            <person name="Hamelin R.C."/>
            <person name="Kema G.H.J."/>
            <person name="Lawrence C."/>
            <person name="Scott J.A."/>
            <person name="Spatafora J.W."/>
            <person name="Turgeon B.G."/>
            <person name="de Wit P.J.G.M."/>
            <person name="Zhong S."/>
            <person name="Goodwin S.B."/>
            <person name="Grigoriev I.V."/>
        </authorList>
    </citation>
    <scope>NUCLEOTIDE SEQUENCE [LARGE SCALE GENOMIC DNA]</scope>
    <source>
        <strain evidence="4">ND90Pr / ATCC 201652</strain>
    </source>
</reference>
<dbReference type="GO" id="GO:0004525">
    <property type="term" value="F:ribonuclease III activity"/>
    <property type="evidence" value="ECO:0007669"/>
    <property type="project" value="InterPro"/>
</dbReference>
<dbReference type="Proteomes" id="UP000016934">
    <property type="component" value="Unassembled WGS sequence"/>
</dbReference>
<dbReference type="HOGENOM" id="CLU_378976_0_0_1"/>
<name>M2R2G7_COCSN</name>
<dbReference type="SMART" id="SM00535">
    <property type="entry name" value="RIBOc"/>
    <property type="match status" value="1"/>
</dbReference>
<dbReference type="EMBL" id="KB445648">
    <property type="protein sequence ID" value="EMD61429.1"/>
    <property type="molecule type" value="Genomic_DNA"/>
</dbReference>
<dbReference type="PROSITE" id="PS50142">
    <property type="entry name" value="RNASE_3_2"/>
    <property type="match status" value="1"/>
</dbReference>
<feature type="region of interest" description="Disordered" evidence="1">
    <location>
        <begin position="410"/>
        <end position="451"/>
    </location>
</feature>
<feature type="region of interest" description="Disordered" evidence="1">
    <location>
        <begin position="654"/>
        <end position="731"/>
    </location>
</feature>
<dbReference type="CDD" id="cd00593">
    <property type="entry name" value="RIBOc"/>
    <property type="match status" value="1"/>
</dbReference>
<dbReference type="eggNOG" id="ENOG502SDQS">
    <property type="taxonomic scope" value="Eukaryota"/>
</dbReference>
<organism evidence="3 4">
    <name type="scientific">Cochliobolus sativus (strain ND90Pr / ATCC 201652)</name>
    <name type="common">Common root rot and spot blotch fungus</name>
    <name type="synonym">Bipolaris sorokiniana</name>
    <dbReference type="NCBI Taxonomy" id="665912"/>
    <lineage>
        <taxon>Eukaryota</taxon>
        <taxon>Fungi</taxon>
        <taxon>Dikarya</taxon>
        <taxon>Ascomycota</taxon>
        <taxon>Pezizomycotina</taxon>
        <taxon>Dothideomycetes</taxon>
        <taxon>Pleosporomycetidae</taxon>
        <taxon>Pleosporales</taxon>
        <taxon>Pleosporineae</taxon>
        <taxon>Pleosporaceae</taxon>
        <taxon>Bipolaris</taxon>
    </lineage>
</organism>
<gene>
    <name evidence="3" type="ORF">COCSADRAFT_192377</name>
</gene>
<evidence type="ECO:0000256" key="1">
    <source>
        <dbReference type="SAM" id="MobiDB-lite"/>
    </source>
</evidence>
<dbReference type="KEGG" id="bsc:COCSADRAFT_192377"/>
<feature type="compositionally biased region" description="Basic and acidic residues" evidence="1">
    <location>
        <begin position="603"/>
        <end position="625"/>
    </location>
</feature>
<feature type="compositionally biased region" description="Polar residues" evidence="1">
    <location>
        <begin position="422"/>
        <end position="437"/>
    </location>
</feature>
<evidence type="ECO:0000313" key="4">
    <source>
        <dbReference type="Proteomes" id="UP000016934"/>
    </source>
</evidence>
<sequence>MIFKSSRPSVPSRRCLPYRLPGCSYSRPWHLQKFQNKRQVKSAPDCSSTQRRLLWGNSEPPQHFGPKSRIPDLFERKDEMHLKLATQQLEWHELPPPHHHDMLEAAARVGRIEERIQYTFRNKILCVEALKVTTSNSPLFFKGIIHKVKQNNRLALLGDRVLSMVLCGIWYSTGYSPAHYTRIHDATATQSGLYSKARKLGIDREVLIGEGMYTPSVRQIAESFEAILGAVYVDSDHSLETVKQVIKSIDLDKHEFLKAPPEAHLDLQDFKKKYIVYQEEELLFEERIRSLEHEAEEIQKYLRDAEPSITGVPGAKPTISPEAQFAIRREAAKLEINARQLWKEVSQAATSSVGSLVKGDVRRRTKIMINTASALQSEMNHSDGIVEEQSTEEPAIDTTTTDDLDPIVLLKNENPPLDESAQGGTPETTEKQPNSPTCLFPSENSTDDTPKLAISASQKPSAIPADSLLPKDSNATIITLIAEFDEVIKQHNTLKKRKIGKPSNRVLGIKIVAWKNALHKTSVLKHRGESADTLAIYEDMLQKSLENSLLSKRKDLAVRQKKTLSQKVKPAVSLEVEKPTTSTPVIEETNLAKEQDQNQDQGQKQEKKRLTPAHNGHEKESREFVESVEDLERTISEFHTATWESTNKTAERVPQHVLWRPFHSRQTGTKVRDRVRKTTSPRQGKTTSEAPPRTWSIRKPRKILIRSQTSPKNFRPSNFPSRPTSRDRADP</sequence>
<dbReference type="GO" id="GO:0006396">
    <property type="term" value="P:RNA processing"/>
    <property type="evidence" value="ECO:0007669"/>
    <property type="project" value="InterPro"/>
</dbReference>
<protein>
    <recommendedName>
        <fullName evidence="2">RNase III domain-containing protein</fullName>
    </recommendedName>
</protein>
<evidence type="ECO:0000259" key="2">
    <source>
        <dbReference type="PROSITE" id="PS50142"/>
    </source>
</evidence>
<reference evidence="4" key="2">
    <citation type="journal article" date="2013" name="PLoS Genet.">
        <title>Comparative genome structure, secondary metabolite, and effector coding capacity across Cochliobolus pathogens.</title>
        <authorList>
            <person name="Condon B.J."/>
            <person name="Leng Y."/>
            <person name="Wu D."/>
            <person name="Bushley K.E."/>
            <person name="Ohm R.A."/>
            <person name="Otillar R."/>
            <person name="Martin J."/>
            <person name="Schackwitz W."/>
            <person name="Grimwood J."/>
            <person name="MohdZainudin N."/>
            <person name="Xue C."/>
            <person name="Wang R."/>
            <person name="Manning V.A."/>
            <person name="Dhillon B."/>
            <person name="Tu Z.J."/>
            <person name="Steffenson B.J."/>
            <person name="Salamov A."/>
            <person name="Sun H."/>
            <person name="Lowry S."/>
            <person name="LaButti K."/>
            <person name="Han J."/>
            <person name="Copeland A."/>
            <person name="Lindquist E."/>
            <person name="Barry K."/>
            <person name="Schmutz J."/>
            <person name="Baker S.E."/>
            <person name="Ciuffetti L.M."/>
            <person name="Grigoriev I.V."/>
            <person name="Zhong S."/>
            <person name="Turgeon B.G."/>
        </authorList>
    </citation>
    <scope>NUCLEOTIDE SEQUENCE [LARGE SCALE GENOMIC DNA]</scope>
    <source>
        <strain evidence="4">ND90Pr / ATCC 201652</strain>
    </source>
</reference>
<dbReference type="GeneID" id="19133803"/>
<dbReference type="SUPFAM" id="SSF69065">
    <property type="entry name" value="RNase III domain-like"/>
    <property type="match status" value="1"/>
</dbReference>
<dbReference type="OMA" id="RKDEMHL"/>
<accession>M2R2G7</accession>
<feature type="domain" description="RNase III" evidence="2">
    <location>
        <begin position="109"/>
        <end position="236"/>
    </location>
</feature>
<dbReference type="STRING" id="665912.M2R2G7"/>
<dbReference type="Pfam" id="PF00636">
    <property type="entry name" value="Ribonuclease_3"/>
    <property type="match status" value="1"/>
</dbReference>
<feature type="compositionally biased region" description="Polar residues" evidence="1">
    <location>
        <begin position="706"/>
        <end position="723"/>
    </location>
</feature>
<dbReference type="InterPro" id="IPR036389">
    <property type="entry name" value="RNase_III_sf"/>
</dbReference>
<evidence type="ECO:0000313" key="3">
    <source>
        <dbReference type="EMBL" id="EMD61429.1"/>
    </source>
</evidence>